<dbReference type="STRING" id="6239.T08G3.6.1"/>
<dbReference type="FunCoup" id="Q9XU51">
    <property type="interactions" value="3"/>
</dbReference>
<dbReference type="PROSITE" id="PS50092">
    <property type="entry name" value="TSP1"/>
    <property type="match status" value="1"/>
</dbReference>
<dbReference type="HOGENOM" id="CLU_915978_0_0_1"/>
<proteinExistence type="predicted"/>
<dbReference type="OrthoDB" id="5821553at2759"/>
<dbReference type="PANTHER" id="PTHR31507:SF13">
    <property type="entry name" value="DUF4789 DOMAIN-CONTAINING PROTEIN-RELATED"/>
    <property type="match status" value="1"/>
</dbReference>
<keyword evidence="3" id="KW-1185">Reference proteome</keyword>
<evidence type="ECO:0000313" key="2">
    <source>
        <dbReference type="EMBL" id="CAB05796.2"/>
    </source>
</evidence>
<dbReference type="EMBL" id="BX284605">
    <property type="protein sequence ID" value="CAB05796.2"/>
    <property type="molecule type" value="Genomic_DNA"/>
</dbReference>
<accession>Q9XU51</accession>
<dbReference type="PIR" id="T24703">
    <property type="entry name" value="T24703"/>
</dbReference>
<organism evidence="2 3">
    <name type="scientific">Caenorhabditis elegans</name>
    <dbReference type="NCBI Taxonomy" id="6239"/>
    <lineage>
        <taxon>Eukaryota</taxon>
        <taxon>Metazoa</taxon>
        <taxon>Ecdysozoa</taxon>
        <taxon>Nematoda</taxon>
        <taxon>Chromadorea</taxon>
        <taxon>Rhabditida</taxon>
        <taxon>Rhabditina</taxon>
        <taxon>Rhabditomorpha</taxon>
        <taxon>Rhabditoidea</taxon>
        <taxon>Rhabditidae</taxon>
        <taxon>Peloderinae</taxon>
        <taxon>Caenorhabditis</taxon>
    </lineage>
</organism>
<reference evidence="2 3" key="1">
    <citation type="journal article" date="1998" name="Science">
        <title>Genome sequence of the nematode C. elegans: a platform for investigating biology.</title>
        <authorList>
            <consortium name="The C. elegans sequencing consortium"/>
            <person name="Sulson J.E."/>
            <person name="Waterston R."/>
        </authorList>
    </citation>
    <scope>NUCLEOTIDE SEQUENCE [LARGE SCALE GENOMIC DNA]</scope>
    <source>
        <strain evidence="2 3">Bristol N2</strain>
    </source>
</reference>
<dbReference type="PhylomeDB" id="Q9XU51"/>
<dbReference type="InterPro" id="IPR000884">
    <property type="entry name" value="TSP1_rpt"/>
</dbReference>
<sequence>MKSFLIFISLFLRAVQNLPDCSFDVCANGGMWSEWSTTSKCPTECGSCSKNLYTRKCMSTNFPNCPCVGDTYRYILCNSKTCVYPAQRTCCIPYVPMIINGSQQCGPFPKDPDRSSESPCCPKGGFWSTWSAYFRDGEKKAWSRTRRCLTEEAGCPCTDPGTTIETSTACPCRKLVDVSSLVKTNLGTYTLNPVYNDEDCTASQVMESQKSAVGEPCNEYTSWKYYRWTNAVRYVKPGRSDYVGIKISNCEAAHEKKIFLYCDRETLNYRLAINNDEVYGYNQIYQ</sequence>
<dbReference type="AGR" id="WB:WBGene00011618"/>
<evidence type="ECO:0000313" key="4">
    <source>
        <dbReference type="WormBase" id="T08G3.6"/>
    </source>
</evidence>
<evidence type="ECO:0000256" key="1">
    <source>
        <dbReference type="SAM" id="SignalP"/>
    </source>
</evidence>
<feature type="chain" id="PRO_5012249242" evidence="1">
    <location>
        <begin position="18"/>
        <end position="286"/>
    </location>
</feature>
<keyword evidence="1" id="KW-0732">Signal</keyword>
<feature type="signal peptide" evidence="1">
    <location>
        <begin position="1"/>
        <end position="17"/>
    </location>
</feature>
<evidence type="ECO:0000313" key="3">
    <source>
        <dbReference type="Proteomes" id="UP000001940"/>
    </source>
</evidence>
<dbReference type="Proteomes" id="UP000001940">
    <property type="component" value="Chromosome V"/>
</dbReference>
<dbReference type="InParanoid" id="Q9XU51"/>
<protein>
    <submittedName>
        <fullName evidence="2">ShKT domain-containing protein</fullName>
    </submittedName>
</protein>
<name>Q9XU51_CAEEL</name>
<dbReference type="WormBase" id="T08G3.6">
    <property type="protein sequence ID" value="CE52093"/>
    <property type="gene ID" value="WBGene00011618"/>
</dbReference>
<dbReference type="PANTHER" id="PTHR31507">
    <property type="entry name" value="PROTEIN CBG15923"/>
    <property type="match status" value="1"/>
</dbReference>
<dbReference type="AlphaFoldDB" id="Q9XU51"/>
<dbReference type="UCSC" id="T08G3.6">
    <property type="organism name" value="c. elegans"/>
</dbReference>
<gene>
    <name evidence="2" type="ORF">CELE_T08G3.6</name>
    <name evidence="2 4" type="ORF">T08G3.6</name>
</gene>